<protein>
    <recommendedName>
        <fullName evidence="3">Tyrosine specific protein phosphatases domain-containing protein</fullName>
    </recommendedName>
</protein>
<evidence type="ECO:0000313" key="4">
    <source>
        <dbReference type="EMBL" id="CBJ33615.1"/>
    </source>
</evidence>
<dbReference type="InterPro" id="IPR050561">
    <property type="entry name" value="PTP"/>
</dbReference>
<accession>D7G3T8</accession>
<dbReference type="GO" id="GO:0016791">
    <property type="term" value="F:phosphatase activity"/>
    <property type="evidence" value="ECO:0007669"/>
    <property type="project" value="UniProtKB-ARBA"/>
</dbReference>
<feature type="compositionally biased region" description="Acidic residues" evidence="2">
    <location>
        <begin position="15"/>
        <end position="38"/>
    </location>
</feature>
<evidence type="ECO:0000256" key="1">
    <source>
        <dbReference type="ARBA" id="ARBA00022801"/>
    </source>
</evidence>
<evidence type="ECO:0000256" key="2">
    <source>
        <dbReference type="SAM" id="MobiDB-lite"/>
    </source>
</evidence>
<dbReference type="eggNOG" id="ENOG502S2A7">
    <property type="taxonomic scope" value="Eukaryota"/>
</dbReference>
<name>D7G3T8_ECTSI</name>
<dbReference type="OrthoDB" id="2017893at2759"/>
<keyword evidence="1" id="KW-0378">Hydrolase</keyword>
<reference evidence="4 5" key="1">
    <citation type="journal article" date="2010" name="Nature">
        <title>The Ectocarpus genome and the independent evolution of multicellularity in brown algae.</title>
        <authorList>
            <person name="Cock J.M."/>
            <person name="Sterck L."/>
            <person name="Rouze P."/>
            <person name="Scornet D."/>
            <person name="Allen A.E."/>
            <person name="Amoutzias G."/>
            <person name="Anthouard V."/>
            <person name="Artiguenave F."/>
            <person name="Aury J.M."/>
            <person name="Badger J.H."/>
            <person name="Beszteri B."/>
            <person name="Billiau K."/>
            <person name="Bonnet E."/>
            <person name="Bothwell J.H."/>
            <person name="Bowler C."/>
            <person name="Boyen C."/>
            <person name="Brownlee C."/>
            <person name="Carrano C.J."/>
            <person name="Charrier B."/>
            <person name="Cho G.Y."/>
            <person name="Coelho S.M."/>
            <person name="Collen J."/>
            <person name="Corre E."/>
            <person name="Da Silva C."/>
            <person name="Delage L."/>
            <person name="Delaroque N."/>
            <person name="Dittami S.M."/>
            <person name="Doulbeau S."/>
            <person name="Elias M."/>
            <person name="Farnham G."/>
            <person name="Gachon C.M."/>
            <person name="Gschloessl B."/>
            <person name="Heesch S."/>
            <person name="Jabbari K."/>
            <person name="Jubin C."/>
            <person name="Kawai H."/>
            <person name="Kimura K."/>
            <person name="Kloareg B."/>
            <person name="Kupper F.C."/>
            <person name="Lang D."/>
            <person name="Le Bail A."/>
            <person name="Leblanc C."/>
            <person name="Lerouge P."/>
            <person name="Lohr M."/>
            <person name="Lopez P.J."/>
            <person name="Martens C."/>
            <person name="Maumus F."/>
            <person name="Michel G."/>
            <person name="Miranda-Saavedra D."/>
            <person name="Morales J."/>
            <person name="Moreau H."/>
            <person name="Motomura T."/>
            <person name="Nagasato C."/>
            <person name="Napoli C.A."/>
            <person name="Nelson D.R."/>
            <person name="Nyvall-Collen P."/>
            <person name="Peters A.F."/>
            <person name="Pommier C."/>
            <person name="Potin P."/>
            <person name="Poulain J."/>
            <person name="Quesneville H."/>
            <person name="Read B."/>
            <person name="Rensing S.A."/>
            <person name="Ritter A."/>
            <person name="Rousvoal S."/>
            <person name="Samanta M."/>
            <person name="Samson G."/>
            <person name="Schroeder D.C."/>
            <person name="Segurens B."/>
            <person name="Strittmatter M."/>
            <person name="Tonon T."/>
            <person name="Tregear J.W."/>
            <person name="Valentin K."/>
            <person name="von Dassow P."/>
            <person name="Yamagishi T."/>
            <person name="Van de Peer Y."/>
            <person name="Wincker P."/>
        </authorList>
    </citation>
    <scope>NUCLEOTIDE SEQUENCE [LARGE SCALE GENOMIC DNA]</scope>
    <source>
        <strain evidence="5">Ec32 / CCAP1310/4</strain>
    </source>
</reference>
<dbReference type="SUPFAM" id="SSF52799">
    <property type="entry name" value="(Phosphotyrosine protein) phosphatases II"/>
    <property type="match status" value="1"/>
</dbReference>
<dbReference type="InParanoid" id="D7G3T8"/>
<feature type="region of interest" description="Disordered" evidence="2">
    <location>
        <begin position="1"/>
        <end position="38"/>
    </location>
</feature>
<organism evidence="4 5">
    <name type="scientific">Ectocarpus siliculosus</name>
    <name type="common">Brown alga</name>
    <name type="synonym">Conferva siliculosa</name>
    <dbReference type="NCBI Taxonomy" id="2880"/>
    <lineage>
        <taxon>Eukaryota</taxon>
        <taxon>Sar</taxon>
        <taxon>Stramenopiles</taxon>
        <taxon>Ochrophyta</taxon>
        <taxon>PX clade</taxon>
        <taxon>Phaeophyceae</taxon>
        <taxon>Ectocarpales</taxon>
        <taxon>Ectocarpaceae</taxon>
        <taxon>Ectocarpus</taxon>
    </lineage>
</organism>
<dbReference type="Pfam" id="PF22784">
    <property type="entry name" value="PTP-SAK"/>
    <property type="match status" value="1"/>
</dbReference>
<dbReference type="PROSITE" id="PS50056">
    <property type="entry name" value="TYR_PHOSPHATASE_2"/>
    <property type="match status" value="1"/>
</dbReference>
<dbReference type="InterPro" id="IPR057023">
    <property type="entry name" value="PTP-SAK"/>
</dbReference>
<dbReference type="InterPro" id="IPR029021">
    <property type="entry name" value="Prot-tyrosine_phosphatase-like"/>
</dbReference>
<dbReference type="STRING" id="2880.D7G3T8"/>
<evidence type="ECO:0000259" key="3">
    <source>
        <dbReference type="PROSITE" id="PS50056"/>
    </source>
</evidence>
<proteinExistence type="predicted"/>
<dbReference type="InterPro" id="IPR000387">
    <property type="entry name" value="Tyr_Pase_dom"/>
</dbReference>
<feature type="domain" description="Tyrosine specific protein phosphatases" evidence="3">
    <location>
        <begin position="192"/>
        <end position="243"/>
    </location>
</feature>
<dbReference type="EMBL" id="FN649760">
    <property type="protein sequence ID" value="CBJ33615.1"/>
    <property type="molecule type" value="Genomic_DNA"/>
</dbReference>
<dbReference type="PROSITE" id="PS00383">
    <property type="entry name" value="TYR_PHOSPHATASE_1"/>
    <property type="match status" value="1"/>
</dbReference>
<sequence length="273" mass="30157">MTRPLAAPEIGPPSTDDEEEEEDQSDVEEEQEEEEVDEGLVAAVELLLAEVEALRRASSFPGLEALSSIDKAGRYLGPTMESNWVLPGRLLVGAYPASMNDSHHAHLLCTILLQGVSTFVCLQQEYQAEGVTEEMWRSGDALRPYFQDVVQLLAKLGELRRADPRSVPAICAPEETDFVHFPIVDCNVADDTKVLQLAAQLAGRLARGEVMYLHCWGGHGRTGTVVCIMLHLMYGLSADEAMERCQHVHDVRRIPISVGSPQTEAQRQQREAP</sequence>
<dbReference type="PANTHER" id="PTHR23339">
    <property type="entry name" value="TYROSINE SPECIFIC PROTEIN PHOSPHATASE AND DUAL SPECIFICITY PROTEIN PHOSPHATASE"/>
    <property type="match status" value="1"/>
</dbReference>
<dbReference type="AlphaFoldDB" id="D7G3T8"/>
<evidence type="ECO:0000313" key="5">
    <source>
        <dbReference type="Proteomes" id="UP000002630"/>
    </source>
</evidence>
<dbReference type="Gene3D" id="3.90.190.10">
    <property type="entry name" value="Protein tyrosine phosphatase superfamily"/>
    <property type="match status" value="1"/>
</dbReference>
<gene>
    <name evidence="4" type="ORF">Esi_0529_0004</name>
</gene>
<dbReference type="InterPro" id="IPR016130">
    <property type="entry name" value="Tyr_Pase_AS"/>
</dbReference>
<dbReference type="Proteomes" id="UP000002630">
    <property type="component" value="Unassembled WGS sequence"/>
</dbReference>
<keyword evidence="5" id="KW-1185">Reference proteome</keyword>